<protein>
    <submittedName>
        <fullName evidence="5">65-kDa microtubule-associated protein 2 isoform A</fullName>
    </submittedName>
</protein>
<gene>
    <name evidence="5" type="ORF">D0Y65_047925</name>
</gene>
<dbReference type="PANTHER" id="PTHR19321:SF41">
    <property type="entry name" value="FASCETTO-RELATED"/>
    <property type="match status" value="1"/>
</dbReference>
<proteinExistence type="inferred from homology"/>
<dbReference type="Gene3D" id="1.20.58.1520">
    <property type="match status" value="1"/>
</dbReference>
<reference evidence="5 6" key="1">
    <citation type="submission" date="2018-09" db="EMBL/GenBank/DDBJ databases">
        <title>A high-quality reference genome of wild soybean provides a powerful tool to mine soybean genomes.</title>
        <authorList>
            <person name="Xie M."/>
            <person name="Chung C.Y.L."/>
            <person name="Li M.-W."/>
            <person name="Wong F.-L."/>
            <person name="Chan T.-F."/>
            <person name="Lam H.-M."/>
        </authorList>
    </citation>
    <scope>NUCLEOTIDE SEQUENCE [LARGE SCALE GENOMIC DNA]</scope>
    <source>
        <strain evidence="6">cv. W05</strain>
        <tissue evidence="5">Hypocotyl of etiolated seedlings</tissue>
    </source>
</reference>
<sequence length="303" mass="35409">MPTEFFLFYVMKAEVEVERLDHQKAHRMKEIAFKKQDELEEIYACAHVEINLEATRGNILSLIDSRNIEPSELLADVDKQIVAVKKEALRRKEIWDKVKKWMSACEESWLEDYNRYHFNLEIQDNANKIWYNASRGAHLNLKRAEKARILVNKIPALVDTLVAKTRSWEKVHNMPYTYDGVPLFAMLDEYAMLMHEREEKKRRMRDQKKYQELQNIDQEFGFGLRPSPEGHLATKRLLVLAQMEVQTVLLGSYLLMLIKMEASPQQKMEKDNNRLVAPLNYVSISKEDAASHVSGTELVPMSP</sequence>
<evidence type="ECO:0000313" key="6">
    <source>
        <dbReference type="Proteomes" id="UP000289340"/>
    </source>
</evidence>
<dbReference type="GO" id="GO:0005874">
    <property type="term" value="C:microtubule"/>
    <property type="evidence" value="ECO:0007669"/>
    <property type="project" value="UniProtKB-KW"/>
</dbReference>
<dbReference type="Proteomes" id="UP000289340">
    <property type="component" value="Chromosome 18"/>
</dbReference>
<evidence type="ECO:0000256" key="1">
    <source>
        <dbReference type="ARBA" id="ARBA00004245"/>
    </source>
</evidence>
<dbReference type="EMBL" id="QZWG01000018">
    <property type="protein sequence ID" value="RZB51295.1"/>
    <property type="molecule type" value="Genomic_DNA"/>
</dbReference>
<evidence type="ECO:0000256" key="4">
    <source>
        <dbReference type="ARBA" id="ARBA00023212"/>
    </source>
</evidence>
<dbReference type="GO" id="GO:0005737">
    <property type="term" value="C:cytoplasm"/>
    <property type="evidence" value="ECO:0007669"/>
    <property type="project" value="TreeGrafter"/>
</dbReference>
<keyword evidence="3" id="KW-0493">Microtubule</keyword>
<keyword evidence="6" id="KW-1185">Reference proteome</keyword>
<evidence type="ECO:0000313" key="5">
    <source>
        <dbReference type="EMBL" id="RZB51295.1"/>
    </source>
</evidence>
<dbReference type="Pfam" id="PF03999">
    <property type="entry name" value="MAP65_ASE1"/>
    <property type="match status" value="1"/>
</dbReference>
<comment type="subcellular location">
    <subcellularLocation>
        <location evidence="1">Cytoplasm</location>
        <location evidence="1">Cytoskeleton</location>
    </subcellularLocation>
</comment>
<keyword evidence="4" id="KW-0206">Cytoskeleton</keyword>
<dbReference type="AlphaFoldDB" id="A0A445FQZ4"/>
<comment type="caution">
    <text evidence="5">The sequence shown here is derived from an EMBL/GenBank/DDBJ whole genome shotgun (WGS) entry which is preliminary data.</text>
</comment>
<dbReference type="GO" id="GO:0008017">
    <property type="term" value="F:microtubule binding"/>
    <property type="evidence" value="ECO:0007669"/>
    <property type="project" value="InterPro"/>
</dbReference>
<comment type="similarity">
    <text evidence="2">Belongs to the MAP65/ASE1 family.</text>
</comment>
<dbReference type="GO" id="GO:0005819">
    <property type="term" value="C:spindle"/>
    <property type="evidence" value="ECO:0007669"/>
    <property type="project" value="TreeGrafter"/>
</dbReference>
<accession>A0A445FQZ4</accession>
<dbReference type="InterPro" id="IPR007145">
    <property type="entry name" value="MAP65_Ase1_PRC1"/>
</dbReference>
<organism evidence="5 6">
    <name type="scientific">Glycine soja</name>
    <name type="common">Wild soybean</name>
    <dbReference type="NCBI Taxonomy" id="3848"/>
    <lineage>
        <taxon>Eukaryota</taxon>
        <taxon>Viridiplantae</taxon>
        <taxon>Streptophyta</taxon>
        <taxon>Embryophyta</taxon>
        <taxon>Tracheophyta</taxon>
        <taxon>Spermatophyta</taxon>
        <taxon>Magnoliopsida</taxon>
        <taxon>eudicotyledons</taxon>
        <taxon>Gunneridae</taxon>
        <taxon>Pentapetalae</taxon>
        <taxon>rosids</taxon>
        <taxon>fabids</taxon>
        <taxon>Fabales</taxon>
        <taxon>Fabaceae</taxon>
        <taxon>Papilionoideae</taxon>
        <taxon>50 kb inversion clade</taxon>
        <taxon>NPAAA clade</taxon>
        <taxon>indigoferoid/millettioid clade</taxon>
        <taxon>Phaseoleae</taxon>
        <taxon>Glycine</taxon>
        <taxon>Glycine subgen. Soja</taxon>
    </lineage>
</organism>
<dbReference type="PANTHER" id="PTHR19321">
    <property type="entry name" value="PROTEIN REGULATOR OF CYTOKINESIS 1 PRC1-RELATED"/>
    <property type="match status" value="1"/>
</dbReference>
<keyword evidence="4" id="KW-0963">Cytoplasm</keyword>
<dbReference type="GO" id="GO:0000911">
    <property type="term" value="P:cytokinesis by cell plate formation"/>
    <property type="evidence" value="ECO:0007669"/>
    <property type="project" value="TreeGrafter"/>
</dbReference>
<dbReference type="GO" id="GO:0000226">
    <property type="term" value="P:microtubule cytoskeleton organization"/>
    <property type="evidence" value="ECO:0007669"/>
    <property type="project" value="InterPro"/>
</dbReference>
<name>A0A445FQZ4_GLYSO</name>
<evidence type="ECO:0000256" key="2">
    <source>
        <dbReference type="ARBA" id="ARBA00006187"/>
    </source>
</evidence>
<evidence type="ECO:0000256" key="3">
    <source>
        <dbReference type="ARBA" id="ARBA00022701"/>
    </source>
</evidence>